<reference evidence="2 3" key="1">
    <citation type="submission" date="2020-02" db="EMBL/GenBank/DDBJ databases">
        <title>Whole-genome analyses of novel actinobacteria.</title>
        <authorList>
            <person name="Sahin N."/>
        </authorList>
    </citation>
    <scope>NUCLEOTIDE SEQUENCE [LARGE SCALE GENOMIC DNA]</scope>
    <source>
        <strain evidence="2 3">A7024</strain>
    </source>
</reference>
<proteinExistence type="predicted"/>
<comment type="caution">
    <text evidence="2">The sequence shown here is derived from an EMBL/GenBank/DDBJ whole genome shotgun (WGS) entry which is preliminary data.</text>
</comment>
<name>A0A6G4UC44_9ACTN</name>
<dbReference type="GO" id="GO:0006355">
    <property type="term" value="P:regulation of DNA-templated transcription"/>
    <property type="evidence" value="ECO:0007669"/>
    <property type="project" value="InterPro"/>
</dbReference>
<sequence length="79" mass="8900">MEATHVTIRDVSTEALDILKERAAREGMSLSRFLRELIEREAGTPTMAEVTERIRAHATAEFSNDDVLDAIEAGRERRS</sequence>
<accession>A0A6G4UC44</accession>
<evidence type="ECO:0000313" key="3">
    <source>
        <dbReference type="Proteomes" id="UP000481583"/>
    </source>
</evidence>
<keyword evidence="3" id="KW-1185">Reference proteome</keyword>
<organism evidence="2 3">
    <name type="scientific">Streptomyces coryli</name>
    <dbReference type="NCBI Taxonomy" id="1128680"/>
    <lineage>
        <taxon>Bacteria</taxon>
        <taxon>Bacillati</taxon>
        <taxon>Actinomycetota</taxon>
        <taxon>Actinomycetes</taxon>
        <taxon>Kitasatosporales</taxon>
        <taxon>Streptomycetaceae</taxon>
        <taxon>Streptomyces</taxon>
    </lineage>
</organism>
<dbReference type="InterPro" id="IPR053853">
    <property type="entry name" value="FitA-like_RHH"/>
</dbReference>
<dbReference type="Pfam" id="PF22513">
    <property type="entry name" value="FitA-like_RHH"/>
    <property type="match status" value="1"/>
</dbReference>
<dbReference type="InterPro" id="IPR013321">
    <property type="entry name" value="Arc_rbn_hlx_hlx"/>
</dbReference>
<gene>
    <name evidence="2" type="ORF">G5C51_38695</name>
</gene>
<dbReference type="InterPro" id="IPR010985">
    <property type="entry name" value="Ribbon_hlx_hlx"/>
</dbReference>
<dbReference type="EMBL" id="JAAKZV010000345">
    <property type="protein sequence ID" value="NGN69805.1"/>
    <property type="molecule type" value="Genomic_DNA"/>
</dbReference>
<dbReference type="RefSeq" id="WP_165245060.1">
    <property type="nucleotide sequence ID" value="NZ_JAAKZV010000345.1"/>
</dbReference>
<dbReference type="Gene3D" id="1.10.1220.10">
    <property type="entry name" value="Met repressor-like"/>
    <property type="match status" value="1"/>
</dbReference>
<dbReference type="AlphaFoldDB" id="A0A6G4UC44"/>
<evidence type="ECO:0000313" key="2">
    <source>
        <dbReference type="EMBL" id="NGN69805.1"/>
    </source>
</evidence>
<dbReference type="Proteomes" id="UP000481583">
    <property type="component" value="Unassembled WGS sequence"/>
</dbReference>
<dbReference type="SUPFAM" id="SSF47598">
    <property type="entry name" value="Ribbon-helix-helix"/>
    <property type="match status" value="1"/>
</dbReference>
<feature type="domain" description="Antitoxin FitA-like ribbon-helix-helix" evidence="1">
    <location>
        <begin position="6"/>
        <end position="41"/>
    </location>
</feature>
<protein>
    <submittedName>
        <fullName evidence="2">Antitoxin</fullName>
    </submittedName>
</protein>
<evidence type="ECO:0000259" key="1">
    <source>
        <dbReference type="Pfam" id="PF22513"/>
    </source>
</evidence>